<dbReference type="Proteomes" id="UP000694559">
    <property type="component" value="Unplaced"/>
</dbReference>
<keyword evidence="7 9" id="KW-0687">Ribonucleoprotein</keyword>
<gene>
    <name evidence="11" type="primary">SRP14</name>
</gene>
<dbReference type="Ensembl" id="ENSNNAT00000004216.1">
    <property type="protein sequence ID" value="ENSNNAP00000004030.1"/>
    <property type="gene ID" value="ENSNNAG00000002725.1"/>
</dbReference>
<comment type="subcellular location">
    <subcellularLocation>
        <location evidence="1 9">Cytoplasm</location>
    </subcellularLocation>
</comment>
<dbReference type="FunFam" id="3.30.720.10:FF:000003">
    <property type="entry name" value="Signal recognition particle 14"/>
    <property type="match status" value="1"/>
</dbReference>
<dbReference type="GO" id="GO:0005634">
    <property type="term" value="C:nucleus"/>
    <property type="evidence" value="ECO:0007669"/>
    <property type="project" value="Ensembl"/>
</dbReference>
<proteinExistence type="inferred from homology"/>
<keyword evidence="12" id="KW-1185">Reference proteome</keyword>
<reference evidence="11" key="1">
    <citation type="submission" date="2025-08" db="UniProtKB">
        <authorList>
            <consortium name="Ensembl"/>
        </authorList>
    </citation>
    <scope>IDENTIFICATION</scope>
</reference>
<comment type="subunit">
    <text evidence="9">Heterodimer with SRP9; binds RNA as heterodimer. Component of a signal recognition particle (SRP) complex that consists of a 7SL RNA molecule of 300 nucleotides and six protein subunits: SRP72, SRP68, SRP54, SRP19, SRP14 and SRP9.</text>
</comment>
<dbReference type="GO" id="GO:0005786">
    <property type="term" value="C:signal recognition particle, endoplasmic reticulum targeting"/>
    <property type="evidence" value="ECO:0007669"/>
    <property type="project" value="UniProtKB-UniRule"/>
</dbReference>
<evidence type="ECO:0000256" key="10">
    <source>
        <dbReference type="SAM" id="MobiDB-lite"/>
    </source>
</evidence>
<feature type="compositionally biased region" description="Basic residues" evidence="10">
    <location>
        <begin position="151"/>
        <end position="165"/>
    </location>
</feature>
<dbReference type="Pfam" id="PF02290">
    <property type="entry name" value="SRP14"/>
    <property type="match status" value="1"/>
</dbReference>
<dbReference type="GO" id="GO:0008312">
    <property type="term" value="F:7S RNA binding"/>
    <property type="evidence" value="ECO:0007669"/>
    <property type="project" value="UniProtKB-UniRule"/>
</dbReference>
<evidence type="ECO:0000313" key="12">
    <source>
        <dbReference type="Proteomes" id="UP000694559"/>
    </source>
</evidence>
<dbReference type="GeneTree" id="ENSGT00390000008496"/>
<keyword evidence="6 9" id="KW-0733">Signal recognition particle</keyword>
<evidence type="ECO:0000256" key="1">
    <source>
        <dbReference type="ARBA" id="ARBA00004496"/>
    </source>
</evidence>
<dbReference type="GO" id="GO:0030942">
    <property type="term" value="F:endoplasmic reticulum signal peptide binding"/>
    <property type="evidence" value="ECO:0007669"/>
    <property type="project" value="UniProtKB-UniRule"/>
</dbReference>
<dbReference type="AlphaFoldDB" id="A0A8C6X259"/>
<keyword evidence="4 9" id="KW-0963">Cytoplasm</keyword>
<keyword evidence="5 9" id="KW-0694">RNA-binding</keyword>
<name>A0A8C6X259_NAJNA</name>
<protein>
    <recommendedName>
        <fullName evidence="3 9">Signal recognition particle 14 kDa protein</fullName>
        <shortName evidence="9">SRP14</shortName>
    </recommendedName>
</protein>
<evidence type="ECO:0000256" key="3">
    <source>
        <dbReference type="ARBA" id="ARBA00017926"/>
    </source>
</evidence>
<sequence length="165" mass="18497">MSSQLPFPDRVFVRSAAVGSGLFLRQLLGRSVRGDGAAGERAVLDRANQAFSEMQDHRQCLYNIKEIMEEKCLLSNEQSVMALPQLGNDGRTRPIPRKGHLETFEPVDNKCLLRATDGKKKISTVVSSREVNKFQMAYSNLIRANMDGLKKKDKKSKNKKSKATQ</sequence>
<dbReference type="SUPFAM" id="SSF54762">
    <property type="entry name" value="Signal recognition particle alu RNA binding heterodimer, SRP9/14"/>
    <property type="match status" value="1"/>
</dbReference>
<evidence type="ECO:0000256" key="7">
    <source>
        <dbReference type="ARBA" id="ARBA00023274"/>
    </source>
</evidence>
<accession>A0A8C6X259</accession>
<evidence type="ECO:0000256" key="9">
    <source>
        <dbReference type="RuleBase" id="RU368100"/>
    </source>
</evidence>
<evidence type="ECO:0000256" key="8">
    <source>
        <dbReference type="ARBA" id="ARBA00045462"/>
    </source>
</evidence>
<reference evidence="11" key="2">
    <citation type="submission" date="2025-09" db="UniProtKB">
        <authorList>
            <consortium name="Ensembl"/>
        </authorList>
    </citation>
    <scope>IDENTIFICATION</scope>
</reference>
<dbReference type="OrthoDB" id="19209at2759"/>
<evidence type="ECO:0000256" key="4">
    <source>
        <dbReference type="ARBA" id="ARBA00022490"/>
    </source>
</evidence>
<comment type="similarity">
    <text evidence="2 9">Belongs to the SRP14 family.</text>
</comment>
<evidence type="ECO:0000256" key="5">
    <source>
        <dbReference type="ARBA" id="ARBA00022884"/>
    </source>
</evidence>
<dbReference type="InterPro" id="IPR009018">
    <property type="entry name" value="Signal_recog_particle_SRP9/14"/>
</dbReference>
<feature type="region of interest" description="Disordered" evidence="10">
    <location>
        <begin position="146"/>
        <end position="165"/>
    </location>
</feature>
<evidence type="ECO:0000256" key="6">
    <source>
        <dbReference type="ARBA" id="ARBA00023135"/>
    </source>
</evidence>
<evidence type="ECO:0000256" key="2">
    <source>
        <dbReference type="ARBA" id="ARBA00010349"/>
    </source>
</evidence>
<comment type="function">
    <text evidence="8 9">Component of the signal recognition particle (SRP) complex, a ribonucleoprotein complex that mediates the cotranslational targeting of secretory and membrane proteins to the endoplasmic reticulum (ER). SRP9 together with SRP14 and the Alu portion of the SRP RNA, constitutes the elongation arrest domain of SRP. The complex of SRP9 and SRP14 is required for SRP RNA binding.</text>
</comment>
<evidence type="ECO:0000313" key="11">
    <source>
        <dbReference type="Ensembl" id="ENSNNAP00000004030.1"/>
    </source>
</evidence>
<organism evidence="11 12">
    <name type="scientific">Naja naja</name>
    <name type="common">Indian cobra</name>
    <dbReference type="NCBI Taxonomy" id="35670"/>
    <lineage>
        <taxon>Eukaryota</taxon>
        <taxon>Metazoa</taxon>
        <taxon>Chordata</taxon>
        <taxon>Craniata</taxon>
        <taxon>Vertebrata</taxon>
        <taxon>Euteleostomi</taxon>
        <taxon>Lepidosauria</taxon>
        <taxon>Squamata</taxon>
        <taxon>Bifurcata</taxon>
        <taxon>Unidentata</taxon>
        <taxon>Episquamata</taxon>
        <taxon>Toxicofera</taxon>
        <taxon>Serpentes</taxon>
        <taxon>Colubroidea</taxon>
        <taxon>Elapidae</taxon>
        <taxon>Elapinae</taxon>
        <taxon>Naja</taxon>
    </lineage>
</organism>
<dbReference type="GO" id="GO:0006614">
    <property type="term" value="P:SRP-dependent cotranslational protein targeting to membrane"/>
    <property type="evidence" value="ECO:0007669"/>
    <property type="project" value="UniProtKB-UniRule"/>
</dbReference>
<dbReference type="PANTHER" id="PTHR12013">
    <property type="entry name" value="SIGNAL RECOGNITION PARTICLE 14 KD PROTEIN"/>
    <property type="match status" value="1"/>
</dbReference>
<dbReference type="InterPro" id="IPR003210">
    <property type="entry name" value="Signal_recog_particle_SRP14"/>
</dbReference>
<dbReference type="Gene3D" id="3.30.720.10">
    <property type="entry name" value="Signal recognition particle alu RNA binding heterodimer, srp9/1"/>
    <property type="match status" value="1"/>
</dbReference>